<dbReference type="GO" id="GO:0016746">
    <property type="term" value="F:acyltransferase activity"/>
    <property type="evidence" value="ECO:0007669"/>
    <property type="project" value="UniProtKB-KW"/>
</dbReference>
<dbReference type="InterPro" id="IPR002656">
    <property type="entry name" value="Acyl_transf_3_dom"/>
</dbReference>
<evidence type="ECO:0000313" key="3">
    <source>
        <dbReference type="EMBL" id="MFC6034683.1"/>
    </source>
</evidence>
<dbReference type="EMBL" id="JBHPON010000001">
    <property type="protein sequence ID" value="MFC6034683.1"/>
    <property type="molecule type" value="Genomic_DNA"/>
</dbReference>
<feature type="transmembrane region" description="Helical" evidence="1">
    <location>
        <begin position="12"/>
        <end position="28"/>
    </location>
</feature>
<comment type="caution">
    <text evidence="3">The sequence shown here is derived from an EMBL/GenBank/DDBJ whole genome shotgun (WGS) entry which is preliminary data.</text>
</comment>
<feature type="transmembrane region" description="Helical" evidence="1">
    <location>
        <begin position="251"/>
        <end position="270"/>
    </location>
</feature>
<feature type="transmembrane region" description="Helical" evidence="1">
    <location>
        <begin position="79"/>
        <end position="100"/>
    </location>
</feature>
<dbReference type="RefSeq" id="WP_379879977.1">
    <property type="nucleotide sequence ID" value="NZ_JBHPON010000001.1"/>
</dbReference>
<keyword evidence="1" id="KW-1133">Transmembrane helix</keyword>
<dbReference type="InterPro" id="IPR050879">
    <property type="entry name" value="Acyltransferase_3"/>
</dbReference>
<dbReference type="PANTHER" id="PTHR23028:SF131">
    <property type="entry name" value="BLR2367 PROTEIN"/>
    <property type="match status" value="1"/>
</dbReference>
<feature type="transmembrane region" description="Helical" evidence="1">
    <location>
        <begin position="183"/>
        <end position="203"/>
    </location>
</feature>
<dbReference type="PANTHER" id="PTHR23028">
    <property type="entry name" value="ACETYLTRANSFERASE"/>
    <property type="match status" value="1"/>
</dbReference>
<sequence length="334" mass="37202">MTAPKRLVSLDALRGLAALAVVAFHYSFRIREMYPVALPAPVSFPYGHYGVHLFFLISGFVILMSLERRHAKGFPRARFFRLYPVFWASLLLTTIVISFAPPVQPISVLQFLGNITMAADYVRIENIDGVYWSLAYELGFYAFMYAVYRLGQQRWVPLLPAFWIAGAAAFQGLAPYIPAPLHYLLMIHNYAHLFACGLVFYFIWRDGMRWRYGALLAAGLAVQALIFGFEGAAALAISMGLFALALRPEAARLPGLALLTWFGAISYALYLTHQEIGYRLILALQAIGAGWFISVAAAFAVMIGVAAALTYGVEKPAQRRFAKARQKQEIDKAN</sequence>
<evidence type="ECO:0000256" key="1">
    <source>
        <dbReference type="SAM" id="Phobius"/>
    </source>
</evidence>
<feature type="transmembrane region" description="Helical" evidence="1">
    <location>
        <begin position="215"/>
        <end position="245"/>
    </location>
</feature>
<evidence type="ECO:0000313" key="4">
    <source>
        <dbReference type="Proteomes" id="UP001596116"/>
    </source>
</evidence>
<feature type="transmembrane region" description="Helical" evidence="1">
    <location>
        <begin position="130"/>
        <end position="148"/>
    </location>
</feature>
<proteinExistence type="predicted"/>
<keyword evidence="1" id="KW-0472">Membrane</keyword>
<feature type="domain" description="Acyltransferase 3" evidence="2">
    <location>
        <begin position="8"/>
        <end position="310"/>
    </location>
</feature>
<evidence type="ECO:0000259" key="2">
    <source>
        <dbReference type="Pfam" id="PF01757"/>
    </source>
</evidence>
<keyword evidence="4" id="KW-1185">Reference proteome</keyword>
<organism evidence="3 4">
    <name type="scientific">Hyphococcus aureus</name>
    <dbReference type="NCBI Taxonomy" id="2666033"/>
    <lineage>
        <taxon>Bacteria</taxon>
        <taxon>Pseudomonadati</taxon>
        <taxon>Pseudomonadota</taxon>
        <taxon>Alphaproteobacteria</taxon>
        <taxon>Parvularculales</taxon>
        <taxon>Parvularculaceae</taxon>
        <taxon>Hyphococcus</taxon>
    </lineage>
</organism>
<gene>
    <name evidence="3" type="ORF">ACFMB1_03960</name>
</gene>
<dbReference type="Pfam" id="PF01757">
    <property type="entry name" value="Acyl_transf_3"/>
    <property type="match status" value="1"/>
</dbReference>
<dbReference type="Proteomes" id="UP001596116">
    <property type="component" value="Unassembled WGS sequence"/>
</dbReference>
<dbReference type="EC" id="2.3.-.-" evidence="3"/>
<accession>A0ABW1KW50</accession>
<reference evidence="3 4" key="1">
    <citation type="submission" date="2024-09" db="EMBL/GenBank/DDBJ databases">
        <authorList>
            <person name="Zhang Z.-H."/>
        </authorList>
    </citation>
    <scope>NUCLEOTIDE SEQUENCE [LARGE SCALE GENOMIC DNA]</scope>
    <source>
        <strain evidence="3 4">HHTR114</strain>
    </source>
</reference>
<feature type="transmembrane region" description="Helical" evidence="1">
    <location>
        <begin position="48"/>
        <end position="67"/>
    </location>
</feature>
<name>A0ABW1KW50_9PROT</name>
<feature type="transmembrane region" description="Helical" evidence="1">
    <location>
        <begin position="282"/>
        <end position="311"/>
    </location>
</feature>
<feature type="transmembrane region" description="Helical" evidence="1">
    <location>
        <begin position="155"/>
        <end position="177"/>
    </location>
</feature>
<keyword evidence="3" id="KW-0808">Transferase</keyword>
<keyword evidence="3" id="KW-0012">Acyltransferase</keyword>
<protein>
    <submittedName>
        <fullName evidence="3">Acyltransferase family protein</fullName>
        <ecNumber evidence="3">2.3.-.-</ecNumber>
    </submittedName>
</protein>
<keyword evidence="1" id="KW-0812">Transmembrane</keyword>